<dbReference type="FunFam" id="1.20.1740.10:FF:000041">
    <property type="entry name" value="Amino acid permease, putative"/>
    <property type="match status" value="1"/>
</dbReference>
<dbReference type="PANTHER" id="PTHR45826">
    <property type="entry name" value="POLYAMINE TRANSPORTER PUT1"/>
    <property type="match status" value="1"/>
</dbReference>
<dbReference type="GO" id="GO:0015203">
    <property type="term" value="F:polyamine transmembrane transporter activity"/>
    <property type="evidence" value="ECO:0007669"/>
    <property type="project" value="UniProtKB-ARBA"/>
</dbReference>
<keyword evidence="2" id="KW-0813">Transport</keyword>
<feature type="transmembrane region" description="Helical" evidence="9">
    <location>
        <begin position="362"/>
        <end position="382"/>
    </location>
</feature>
<evidence type="ECO:0000313" key="10">
    <source>
        <dbReference type="EMBL" id="CAJ1971732.1"/>
    </source>
</evidence>
<dbReference type="PIRSF" id="PIRSF006060">
    <property type="entry name" value="AA_transporter"/>
    <property type="match status" value="1"/>
</dbReference>
<keyword evidence="6 9" id="KW-1133">Transmembrane helix</keyword>
<evidence type="ECO:0000256" key="6">
    <source>
        <dbReference type="ARBA" id="ARBA00022989"/>
    </source>
</evidence>
<evidence type="ECO:0000313" key="11">
    <source>
        <dbReference type="Proteomes" id="UP001189624"/>
    </source>
</evidence>
<evidence type="ECO:0000256" key="7">
    <source>
        <dbReference type="ARBA" id="ARBA00023136"/>
    </source>
</evidence>
<feature type="transmembrane region" description="Helical" evidence="9">
    <location>
        <begin position="51"/>
        <end position="70"/>
    </location>
</feature>
<dbReference type="InterPro" id="IPR044566">
    <property type="entry name" value="RMV1-like"/>
</dbReference>
<evidence type="ECO:0000256" key="8">
    <source>
        <dbReference type="ARBA" id="ARBA00024041"/>
    </source>
</evidence>
<feature type="transmembrane region" description="Helical" evidence="9">
    <location>
        <begin position="163"/>
        <end position="186"/>
    </location>
</feature>
<dbReference type="Gramene" id="rna-AYBTSS11_LOCUS23735">
    <property type="protein sequence ID" value="CAJ1971732.1"/>
    <property type="gene ID" value="gene-AYBTSS11_LOCUS23735"/>
</dbReference>
<gene>
    <name evidence="10" type="ORF">AYBTSS11_LOCUS23735</name>
</gene>
<evidence type="ECO:0000256" key="9">
    <source>
        <dbReference type="SAM" id="Phobius"/>
    </source>
</evidence>
<evidence type="ECO:0000256" key="3">
    <source>
        <dbReference type="ARBA" id="ARBA00022475"/>
    </source>
</evidence>
<evidence type="ECO:0000256" key="1">
    <source>
        <dbReference type="ARBA" id="ARBA00004651"/>
    </source>
</evidence>
<feature type="transmembrane region" description="Helical" evidence="9">
    <location>
        <begin position="25"/>
        <end position="44"/>
    </location>
</feature>
<feature type="transmembrane region" description="Helical" evidence="9">
    <location>
        <begin position="394"/>
        <end position="417"/>
    </location>
</feature>
<dbReference type="PANTHER" id="PTHR45826:SF8">
    <property type="entry name" value="CATIONIC AMINO ACID TRANSPORTER"/>
    <property type="match status" value="1"/>
</dbReference>
<comment type="subcellular location">
    <subcellularLocation>
        <location evidence="1">Cell membrane</location>
        <topology evidence="1">Multi-pass membrane protein</topology>
    </subcellularLocation>
</comment>
<dbReference type="Gene3D" id="1.20.1740.10">
    <property type="entry name" value="Amino acid/polyamine transporter I"/>
    <property type="match status" value="1"/>
</dbReference>
<feature type="transmembrane region" description="Helical" evidence="9">
    <location>
        <begin position="339"/>
        <end position="356"/>
    </location>
</feature>
<sequence length="469" mass="51825">MGEETPSAPTATATNSTNETKVKKLTLIPLIFLIYFEVAGGPYGEEPAVQAAGPLLALLGFLIFPFIWSVPEALITAELTTAFPGNGGFVIWAERAFGPFWGSLMGTWKFLSGVINIASFPVLCIEYVQKVFPVLQSGWPRHVAVLASTLALSFLNYTGLSIVGYVAVLLAIVSLSPFVLMSLIAIPKLKPHRWVSLGQKGVKKDWNLFFNTLFWNLNFWDNVSTLAGEVEKPQKTFPLALFVAVIFTCVSYLIPLFAVTGAVSVDQRLWETGFHAQAAEIIAGKWLKIWIEVGAVLSAIGLFEAQMSSSAYQILGMAEIGILPKFFGVRSKWFNTPWLGILLSTLISIGVSYMNFTDIISSANFLYSLGMLLEFASFLWLRKKSPNIERPYRVPLKLPFLVVMCLIPSGFLVLIMVIATKTIYLVSGVMTAAGIGFFLFIKLSKTMKWVEFSQEEEQEKEDGFEIDGL</sequence>
<name>A0AA86TL71_9FABA</name>
<evidence type="ECO:0000256" key="4">
    <source>
        <dbReference type="ARBA" id="ARBA00022692"/>
    </source>
</evidence>
<feature type="transmembrane region" description="Helical" evidence="9">
    <location>
        <begin position="239"/>
        <end position="265"/>
    </location>
</feature>
<dbReference type="Pfam" id="PF13520">
    <property type="entry name" value="AA_permease_2"/>
    <property type="match status" value="1"/>
</dbReference>
<dbReference type="AlphaFoldDB" id="A0AA86TL71"/>
<dbReference type="GO" id="GO:0005886">
    <property type="term" value="C:plasma membrane"/>
    <property type="evidence" value="ECO:0007669"/>
    <property type="project" value="UniProtKB-SubCell"/>
</dbReference>
<dbReference type="Proteomes" id="UP001189624">
    <property type="component" value="Chromosome 8"/>
</dbReference>
<organism evidence="10 11">
    <name type="scientific">Sphenostylis stenocarpa</name>
    <dbReference type="NCBI Taxonomy" id="92480"/>
    <lineage>
        <taxon>Eukaryota</taxon>
        <taxon>Viridiplantae</taxon>
        <taxon>Streptophyta</taxon>
        <taxon>Embryophyta</taxon>
        <taxon>Tracheophyta</taxon>
        <taxon>Spermatophyta</taxon>
        <taxon>Magnoliopsida</taxon>
        <taxon>eudicotyledons</taxon>
        <taxon>Gunneridae</taxon>
        <taxon>Pentapetalae</taxon>
        <taxon>rosids</taxon>
        <taxon>fabids</taxon>
        <taxon>Fabales</taxon>
        <taxon>Fabaceae</taxon>
        <taxon>Papilionoideae</taxon>
        <taxon>50 kb inversion clade</taxon>
        <taxon>NPAAA clade</taxon>
        <taxon>indigoferoid/millettioid clade</taxon>
        <taxon>Phaseoleae</taxon>
        <taxon>Sphenostylis</taxon>
    </lineage>
</organism>
<feature type="transmembrane region" description="Helical" evidence="9">
    <location>
        <begin position="423"/>
        <end position="441"/>
    </location>
</feature>
<keyword evidence="4 9" id="KW-0812">Transmembrane</keyword>
<accession>A0AA86TL71</accession>
<evidence type="ECO:0000256" key="2">
    <source>
        <dbReference type="ARBA" id="ARBA00022448"/>
    </source>
</evidence>
<dbReference type="InterPro" id="IPR002293">
    <property type="entry name" value="AA/rel_permease1"/>
</dbReference>
<keyword evidence="5" id="KW-0769">Symport</keyword>
<comment type="similarity">
    <text evidence="8">Belongs to the amino acid-polyamine-organocation (APC) superfamily. Polyamine:cation symporter (PHS) (TC 2.A.3.12) family.</text>
</comment>
<dbReference type="GO" id="GO:0015293">
    <property type="term" value="F:symporter activity"/>
    <property type="evidence" value="ECO:0007669"/>
    <property type="project" value="UniProtKB-KW"/>
</dbReference>
<keyword evidence="3" id="KW-1003">Cell membrane</keyword>
<keyword evidence="7 9" id="KW-0472">Membrane</keyword>
<protein>
    <submittedName>
        <fullName evidence="10">Uncharacterized protein</fullName>
    </submittedName>
</protein>
<proteinExistence type="inferred from homology"/>
<keyword evidence="11" id="KW-1185">Reference proteome</keyword>
<reference evidence="10" key="1">
    <citation type="submission" date="2023-10" db="EMBL/GenBank/DDBJ databases">
        <authorList>
            <person name="Domelevo Entfellner J.-B."/>
        </authorList>
    </citation>
    <scope>NUCLEOTIDE SEQUENCE</scope>
</reference>
<dbReference type="EMBL" id="OY731405">
    <property type="protein sequence ID" value="CAJ1971732.1"/>
    <property type="molecule type" value="Genomic_DNA"/>
</dbReference>
<evidence type="ECO:0000256" key="5">
    <source>
        <dbReference type="ARBA" id="ARBA00022847"/>
    </source>
</evidence>